<evidence type="ECO:0000256" key="2">
    <source>
        <dbReference type="SAM" id="MobiDB-lite"/>
    </source>
</evidence>
<protein>
    <submittedName>
        <fullName evidence="3">Uncharacterized protein</fullName>
    </submittedName>
</protein>
<feature type="region of interest" description="Disordered" evidence="2">
    <location>
        <begin position="81"/>
        <end position="134"/>
    </location>
</feature>
<dbReference type="RefSeq" id="XP_016473154.1">
    <property type="nucleotide sequence ID" value="XM_016617668.1"/>
</dbReference>
<evidence type="ECO:0000256" key="1">
    <source>
        <dbReference type="SAM" id="Coils"/>
    </source>
</evidence>
<dbReference type="PaxDb" id="4097-A0A1S4A9A1"/>
<gene>
    <name evidence="3" type="primary">LOC107795090</name>
</gene>
<evidence type="ECO:0000313" key="3">
    <source>
        <dbReference type="RefSeq" id="XP_016473154.1"/>
    </source>
</evidence>
<feature type="region of interest" description="Disordered" evidence="2">
    <location>
        <begin position="1"/>
        <end position="45"/>
    </location>
</feature>
<keyword evidence="1" id="KW-0175">Coiled coil</keyword>
<reference evidence="3" key="1">
    <citation type="submission" date="2025-08" db="UniProtKB">
        <authorList>
            <consortium name="RefSeq"/>
        </authorList>
    </citation>
    <scope>IDENTIFICATION</scope>
</reference>
<feature type="compositionally biased region" description="Basic and acidic residues" evidence="2">
    <location>
        <begin position="111"/>
        <end position="134"/>
    </location>
</feature>
<dbReference type="OrthoDB" id="10255522at2759"/>
<sequence>MSPAPPGEEEAPKPSKDKKRKRVSISETSKPKKSKTHKPKNDVAVLSEDAFLWLRDEEEEEHEDGDFRLVARNKSAKAIEPAMIEEVQPRVEEGLEDASSRVPKSAGADVASHRDAQSVDVSERASSEALRKGESAPSDLLGAINIDSSSDAAVMLHREAFNKSQAQINRYGAALKMLTDEKDDLKCLYVQMVEEIKDLQAELATSHKKQTDLIEQVQQKAEKIEQLREEAEIKDVETLEWKQNMDRLASEKDTARDQLSAVERHLQSVKKESLARDKKIEDLEARLAAELAKTASVAERAKADA</sequence>
<feature type="coiled-coil region" evidence="1">
    <location>
        <begin position="175"/>
        <end position="272"/>
    </location>
</feature>
<name>A0A1S4A9A1_TOBAC</name>
<organism evidence="3">
    <name type="scientific">Nicotiana tabacum</name>
    <name type="common">Common tobacco</name>
    <dbReference type="NCBI Taxonomy" id="4097"/>
    <lineage>
        <taxon>Eukaryota</taxon>
        <taxon>Viridiplantae</taxon>
        <taxon>Streptophyta</taxon>
        <taxon>Embryophyta</taxon>
        <taxon>Tracheophyta</taxon>
        <taxon>Spermatophyta</taxon>
        <taxon>Magnoliopsida</taxon>
        <taxon>eudicotyledons</taxon>
        <taxon>Gunneridae</taxon>
        <taxon>Pentapetalae</taxon>
        <taxon>asterids</taxon>
        <taxon>lamiids</taxon>
        <taxon>Solanales</taxon>
        <taxon>Solanaceae</taxon>
        <taxon>Nicotianoideae</taxon>
        <taxon>Nicotianeae</taxon>
        <taxon>Nicotiana</taxon>
    </lineage>
</organism>
<accession>A0A1S4A9A1</accession>
<proteinExistence type="predicted"/>
<dbReference type="AlphaFoldDB" id="A0A1S4A9A1"/>
<dbReference type="KEGG" id="nta:107795090"/>